<dbReference type="GO" id="GO:0003887">
    <property type="term" value="F:DNA-directed DNA polymerase activity"/>
    <property type="evidence" value="ECO:0007669"/>
    <property type="project" value="UniProtKB-EC"/>
</dbReference>
<proteinExistence type="predicted"/>
<feature type="non-terminal residue" evidence="2">
    <location>
        <position position="1"/>
    </location>
</feature>
<feature type="compositionally biased region" description="Basic residues" evidence="1">
    <location>
        <begin position="85"/>
        <end position="102"/>
    </location>
</feature>
<name>A0A6J4TSF4_9ACTN</name>
<evidence type="ECO:0000313" key="2">
    <source>
        <dbReference type="EMBL" id="CAA9530931.1"/>
    </source>
</evidence>
<feature type="compositionally biased region" description="Low complexity" evidence="1">
    <location>
        <begin position="1"/>
        <end position="12"/>
    </location>
</feature>
<feature type="region of interest" description="Disordered" evidence="1">
    <location>
        <begin position="1"/>
        <end position="163"/>
    </location>
</feature>
<dbReference type="EMBL" id="CADCWC010000162">
    <property type="protein sequence ID" value="CAA9530931.1"/>
    <property type="molecule type" value="Genomic_DNA"/>
</dbReference>
<protein>
    <submittedName>
        <fullName evidence="2">DNA polymerase I</fullName>
        <ecNumber evidence="2">2.7.7.7</ecNumber>
    </submittedName>
</protein>
<dbReference type="EC" id="2.7.7.7" evidence="2"/>
<feature type="compositionally biased region" description="Basic residues" evidence="1">
    <location>
        <begin position="32"/>
        <end position="51"/>
    </location>
</feature>
<dbReference type="AlphaFoldDB" id="A0A6J4TSF4"/>
<keyword evidence="2" id="KW-0808">Transferase</keyword>
<evidence type="ECO:0000256" key="1">
    <source>
        <dbReference type="SAM" id="MobiDB-lite"/>
    </source>
</evidence>
<accession>A0A6J4TSF4</accession>
<organism evidence="2">
    <name type="scientific">uncultured Thermoleophilia bacterium</name>
    <dbReference type="NCBI Taxonomy" id="1497501"/>
    <lineage>
        <taxon>Bacteria</taxon>
        <taxon>Bacillati</taxon>
        <taxon>Actinomycetota</taxon>
        <taxon>Thermoleophilia</taxon>
        <taxon>environmental samples</taxon>
    </lineage>
</organism>
<feature type="non-terminal residue" evidence="2">
    <location>
        <position position="163"/>
    </location>
</feature>
<gene>
    <name evidence="2" type="ORF">AVDCRST_MAG79-908</name>
</gene>
<reference evidence="2" key="1">
    <citation type="submission" date="2020-02" db="EMBL/GenBank/DDBJ databases">
        <authorList>
            <person name="Meier V. D."/>
        </authorList>
    </citation>
    <scope>NUCLEOTIDE SEQUENCE</scope>
    <source>
        <strain evidence="2">AVDCRST_MAG79</strain>
    </source>
</reference>
<sequence>ATPALSLRPAAAGRRRRLAHAPRLPRDAARQGRGRPTRRGAARLHQHAAHRLGREPLAGRGDVSRQPRAGLPEQAPSALPGAARPVRRGHHRAARRPARLHGRVRDLRTQGQPARGRRPARDARGPRGGARRLGARADLGPRRVPARVRPDHRPASRRRGQGA</sequence>
<keyword evidence="2" id="KW-0548">Nucleotidyltransferase</keyword>